<organism evidence="3 4">
    <name type="scientific">Apiospora arundinis</name>
    <dbReference type="NCBI Taxonomy" id="335852"/>
    <lineage>
        <taxon>Eukaryota</taxon>
        <taxon>Fungi</taxon>
        <taxon>Dikarya</taxon>
        <taxon>Ascomycota</taxon>
        <taxon>Pezizomycotina</taxon>
        <taxon>Sordariomycetes</taxon>
        <taxon>Xylariomycetidae</taxon>
        <taxon>Amphisphaeriales</taxon>
        <taxon>Apiosporaceae</taxon>
        <taxon>Apiospora</taxon>
    </lineage>
</organism>
<feature type="compositionally biased region" description="Polar residues" evidence="1">
    <location>
        <begin position="410"/>
        <end position="422"/>
    </location>
</feature>
<feature type="compositionally biased region" description="Acidic residues" evidence="1">
    <location>
        <begin position="625"/>
        <end position="648"/>
    </location>
</feature>
<feature type="compositionally biased region" description="Polar residues" evidence="1">
    <location>
        <begin position="436"/>
        <end position="447"/>
    </location>
</feature>
<feature type="region of interest" description="Disordered" evidence="1">
    <location>
        <begin position="1243"/>
        <end position="1273"/>
    </location>
</feature>
<sequence>MDVQSPPKRMTRARAAAKAGSSSGGSGSASTAKPTRAVAATNKATATNTTTTTTTTVRTAPSTKRKTRADETENDEESHNTADELAPTSADTMNKPPRARGRPKKIVDPAPQPEPEPVNDDASSNTTATRATRGRAKKTPTGPAKSEPVKATRTRTTRKAAQPEEDKSDAPEEPVKKSARTRATAVTKKAGTICTTASTNPTPGLKSAVSRPASRIVSVKKSVSFQEPEKENLVPTATATTSTAASKAKEKKAETATGMRAKPVRKAASTAAARATRASTRTTTSDDDKKEKPAPLSPKKDTLNRSLSRDSDSDDELATYEKTPLKPMMKSPVKPPSTFKMMDLGFPTTGKEDEAEDGPEEQIEDAPGGTVLASPARRPTSSPFKDAMKSPAKRVEGVPSLLFPSKDASDVTQSPTKASLLQSPAKRPQVPFAQFQPPTNGESNQPKSPLKMSLMGSPAKRPASPMKLLGSPIRSAVTKAQDLTSEGTSEEEGDAEVDEAVEVPEAEAAEVPAVEIAEASEAEALEAPEVREEADEPGNDDMDNDVVENDNHIVEQPEAEISLDSPAQLAFPGRLSAVLPRHADPALQEKRSTTAAADSQAEQEIAADHADIEIQPQSAPTPPEAQEEESMDVDMVDTEEDNTEEDNTEENKAHDISPESSPPRSAIKPSNPMFGLRQKDMDPYDPDESEDELASTGPKFQDDATLSLSAVPATPTPGASKTPRNNIPTSAMKAADRAIRSVSRGSKLGFTPLARQLNDWRAGSPLKLSSSQSSTPTDTVGEEDLSLVEANTPKSNGASPAKSSYFEDEMRVRAEMEADESEISFDADAEMLAALEADLGASYDDPEFDDIPVTEEDMELAAEAHEMSLVEPDHAEEQMLDHQANDDSISEASQEYGDENAVPIDPALLGGAAGRSRVSMSGVPPVTPVRPSTRRTFNTTTKVPLKPADDDTPRSMKRRTASASRVQPKRPGGLSRNATVISYSPVKDLEGDEMDLDEDENEQPPVTPSKADIWSSMGTPARTPRKDLNPALLRGAVCFVDVHTTEGADASAVFVDLLTLMGARCVKNWTWNPSSPNSSESSQSKVGITHVVFKDGGKRTMEKVRESGGVVQCVGVGWVLDCERENEWVDEAPYYIDTSLVPRGGQRRRKSMEPKALANQNGTLVTPMKQTAAPRDCQTVPNNHVSRRDSTAWMRTPSDRDEDEEMDAVGEDDWDAIGMLTPVPKTPAPETIARYAMDVTPETPAAQSYAEDDSPEKKDMLMRTAPPKPSLYAELGHGLLGREKDQGVMMRLMAARRKSLQFAPKIASPLSKAWK</sequence>
<feature type="region of interest" description="Disordered" evidence="1">
    <location>
        <begin position="882"/>
        <end position="977"/>
    </location>
</feature>
<feature type="compositionally biased region" description="Low complexity" evidence="1">
    <location>
        <begin position="28"/>
        <end position="60"/>
    </location>
</feature>
<gene>
    <name evidence="3" type="ORF">PGQ11_013821</name>
</gene>
<accession>A0ABR2HQI1</accession>
<comment type="caution">
    <text evidence="3">The sequence shown here is derived from an EMBL/GenBank/DDBJ whole genome shotgun (WGS) entry which is preliminary data.</text>
</comment>
<evidence type="ECO:0000259" key="2">
    <source>
        <dbReference type="PROSITE" id="PS50172"/>
    </source>
</evidence>
<dbReference type="PANTHER" id="PTHR14625:SF3">
    <property type="entry name" value="MICROCEPHALIN"/>
    <property type="match status" value="1"/>
</dbReference>
<feature type="compositionally biased region" description="Low complexity" evidence="1">
    <location>
        <begin position="764"/>
        <end position="777"/>
    </location>
</feature>
<dbReference type="InterPro" id="IPR022047">
    <property type="entry name" value="Microcephalin-like"/>
</dbReference>
<dbReference type="SUPFAM" id="SSF52113">
    <property type="entry name" value="BRCT domain"/>
    <property type="match status" value="1"/>
</dbReference>
<dbReference type="InterPro" id="IPR036420">
    <property type="entry name" value="BRCT_dom_sf"/>
</dbReference>
<dbReference type="InterPro" id="IPR001357">
    <property type="entry name" value="BRCT_dom"/>
</dbReference>
<feature type="compositionally biased region" description="Polar residues" evidence="1">
    <location>
        <begin position="193"/>
        <end position="202"/>
    </location>
</feature>
<feature type="compositionally biased region" description="Acidic residues" evidence="1">
    <location>
        <begin position="683"/>
        <end position="693"/>
    </location>
</feature>
<protein>
    <recommendedName>
        <fullName evidence="2">BRCT domain-containing protein</fullName>
    </recommendedName>
</protein>
<evidence type="ECO:0000256" key="1">
    <source>
        <dbReference type="SAM" id="MobiDB-lite"/>
    </source>
</evidence>
<feature type="domain" description="BRCT" evidence="2">
    <location>
        <begin position="1089"/>
        <end position="1136"/>
    </location>
</feature>
<feature type="compositionally biased region" description="Acidic residues" evidence="1">
    <location>
        <begin position="518"/>
        <end position="548"/>
    </location>
</feature>
<evidence type="ECO:0000313" key="4">
    <source>
        <dbReference type="Proteomes" id="UP001390339"/>
    </source>
</evidence>
<reference evidence="3 4" key="1">
    <citation type="journal article" date="2024" name="IMA Fungus">
        <title>Apiospora arundinis, a panoply of carbohydrate-active enzymes and secondary metabolites.</title>
        <authorList>
            <person name="Sorensen T."/>
            <person name="Petersen C."/>
            <person name="Muurmann A.T."/>
            <person name="Christiansen J.V."/>
            <person name="Brundto M.L."/>
            <person name="Overgaard C.K."/>
            <person name="Boysen A.T."/>
            <person name="Wollenberg R.D."/>
            <person name="Larsen T.O."/>
            <person name="Sorensen J.L."/>
            <person name="Nielsen K.L."/>
            <person name="Sondergaard T.E."/>
        </authorList>
    </citation>
    <scope>NUCLEOTIDE SEQUENCE [LARGE SCALE GENOMIC DNA]</scope>
    <source>
        <strain evidence="3 4">AAU 773</strain>
    </source>
</reference>
<feature type="compositionally biased region" description="Acidic residues" evidence="1">
    <location>
        <begin position="993"/>
        <end position="1002"/>
    </location>
</feature>
<dbReference type="PROSITE" id="PS50172">
    <property type="entry name" value="BRCT"/>
    <property type="match status" value="1"/>
</dbReference>
<dbReference type="Gene3D" id="3.40.50.10190">
    <property type="entry name" value="BRCT domain"/>
    <property type="match status" value="1"/>
</dbReference>
<keyword evidence="4" id="KW-1185">Reference proteome</keyword>
<feature type="compositionally biased region" description="Polar residues" evidence="1">
    <location>
        <begin position="717"/>
        <end position="729"/>
    </location>
</feature>
<feature type="compositionally biased region" description="Low complexity" evidence="1">
    <location>
        <begin position="267"/>
        <end position="283"/>
    </location>
</feature>
<feature type="region of interest" description="Disordered" evidence="1">
    <location>
        <begin position="580"/>
        <end position="806"/>
    </location>
</feature>
<dbReference type="Proteomes" id="UP001390339">
    <property type="component" value="Unassembled WGS sequence"/>
</dbReference>
<feature type="compositionally biased region" description="Basic and acidic residues" evidence="1">
    <location>
        <begin position="581"/>
        <end position="592"/>
    </location>
</feature>
<feature type="compositionally biased region" description="Basic and acidic residues" evidence="1">
    <location>
        <begin position="284"/>
        <end position="311"/>
    </location>
</feature>
<feature type="compositionally biased region" description="Polar residues" evidence="1">
    <location>
        <begin position="792"/>
        <end position="802"/>
    </location>
</feature>
<feature type="compositionally biased region" description="Acidic residues" evidence="1">
    <location>
        <begin position="488"/>
        <end position="508"/>
    </location>
</feature>
<feature type="compositionally biased region" description="Basic and acidic residues" evidence="1">
    <location>
        <begin position="161"/>
        <end position="176"/>
    </location>
</feature>
<proteinExistence type="predicted"/>
<feature type="compositionally biased region" description="Polar residues" evidence="1">
    <location>
        <begin position="593"/>
        <end position="602"/>
    </location>
</feature>
<feature type="region of interest" description="Disordered" evidence="1">
    <location>
        <begin position="1"/>
        <end position="567"/>
    </location>
</feature>
<dbReference type="PANTHER" id="PTHR14625">
    <property type="entry name" value="MICROCEPHALIN"/>
    <property type="match status" value="1"/>
</dbReference>
<evidence type="ECO:0000313" key="3">
    <source>
        <dbReference type="EMBL" id="KAK8851342.1"/>
    </source>
</evidence>
<dbReference type="EMBL" id="JAPCWZ010000009">
    <property type="protein sequence ID" value="KAK8851342.1"/>
    <property type="molecule type" value="Genomic_DNA"/>
</dbReference>
<name>A0ABR2HQI1_9PEZI</name>
<feature type="region of interest" description="Disordered" evidence="1">
    <location>
        <begin position="1170"/>
        <end position="1203"/>
    </location>
</feature>
<feature type="region of interest" description="Disordered" evidence="1">
    <location>
        <begin position="993"/>
        <end position="1026"/>
    </location>
</feature>
<feature type="compositionally biased region" description="Acidic residues" evidence="1">
    <location>
        <begin position="353"/>
        <end position="364"/>
    </location>
</feature>
<feature type="compositionally biased region" description="Low complexity" evidence="1">
    <location>
        <begin position="236"/>
        <end position="246"/>
    </location>
</feature>
<feature type="compositionally biased region" description="Low complexity" evidence="1">
    <location>
        <begin position="181"/>
        <end position="192"/>
    </location>
</feature>